<dbReference type="GO" id="GO:0008413">
    <property type="term" value="F:8-oxo-7,8-dihydroguanosine triphosphate pyrophosphatase activity"/>
    <property type="evidence" value="ECO:0007669"/>
    <property type="project" value="InterPro"/>
</dbReference>
<comment type="catalytic activity">
    <reaction evidence="11">
        <text>8-oxo-GTP + H2O = 8-oxo-GMP + diphosphate + H(+)</text>
        <dbReference type="Rhea" id="RHEA:67616"/>
        <dbReference type="ChEBI" id="CHEBI:15377"/>
        <dbReference type="ChEBI" id="CHEBI:15378"/>
        <dbReference type="ChEBI" id="CHEBI:33019"/>
        <dbReference type="ChEBI" id="CHEBI:143553"/>
        <dbReference type="ChEBI" id="CHEBI:145694"/>
    </reaction>
</comment>
<evidence type="ECO:0000256" key="8">
    <source>
        <dbReference type="ARBA" id="ARBA00022842"/>
    </source>
</evidence>
<feature type="domain" description="Nudix hydrolase" evidence="19">
    <location>
        <begin position="27"/>
        <end position="155"/>
    </location>
</feature>
<dbReference type="AlphaFoldDB" id="A0A0C5W7D6"/>
<evidence type="ECO:0000256" key="16">
    <source>
        <dbReference type="ARBA" id="ARBA00042798"/>
    </source>
</evidence>
<feature type="binding site" evidence="17">
    <location>
        <position position="50"/>
    </location>
    <ligand>
        <name>8-oxo-dGTP</name>
        <dbReference type="ChEBI" id="CHEBI:77896"/>
    </ligand>
</feature>
<dbReference type="Gene3D" id="3.90.79.10">
    <property type="entry name" value="Nucleoside Triphosphate Pyrophosphohydrolase"/>
    <property type="match status" value="1"/>
</dbReference>
<dbReference type="STRING" id="658445.H744_2c0710"/>
<dbReference type="GO" id="GO:0035539">
    <property type="term" value="F:8-oxo-7,8-dihydrodeoxyguanosine triphosphate pyrophosphatase activity"/>
    <property type="evidence" value="ECO:0007669"/>
    <property type="project" value="UniProtKB-EC"/>
</dbReference>
<evidence type="ECO:0000313" key="20">
    <source>
        <dbReference type="EMBL" id="AJR07441.1"/>
    </source>
</evidence>
<feature type="binding site" evidence="17">
    <location>
        <position position="55"/>
    </location>
    <ligand>
        <name>8-oxo-dGTP</name>
        <dbReference type="ChEBI" id="CHEBI:77896"/>
    </ligand>
</feature>
<evidence type="ECO:0000256" key="5">
    <source>
        <dbReference type="ARBA" id="ARBA00022723"/>
    </source>
</evidence>
<name>A0A0C5W7D6_9GAMM</name>
<evidence type="ECO:0000256" key="6">
    <source>
        <dbReference type="ARBA" id="ARBA00022763"/>
    </source>
</evidence>
<dbReference type="GO" id="GO:0044715">
    <property type="term" value="F:8-oxo-dGDP phosphatase activity"/>
    <property type="evidence" value="ECO:0007669"/>
    <property type="project" value="TreeGrafter"/>
</dbReference>
<dbReference type="NCBIfam" id="TIGR00586">
    <property type="entry name" value="mutt"/>
    <property type="match status" value="1"/>
</dbReference>
<accession>A0A0C5W7D6</accession>
<comment type="catalytic activity">
    <reaction evidence="10">
        <text>8-oxo-dGTP + H2O = 8-oxo-dGMP + diphosphate + H(+)</text>
        <dbReference type="Rhea" id="RHEA:31575"/>
        <dbReference type="ChEBI" id="CHEBI:15377"/>
        <dbReference type="ChEBI" id="CHEBI:15378"/>
        <dbReference type="ChEBI" id="CHEBI:33019"/>
        <dbReference type="ChEBI" id="CHEBI:63224"/>
        <dbReference type="ChEBI" id="CHEBI:77896"/>
        <dbReference type="EC" id="3.6.1.55"/>
    </reaction>
</comment>
<dbReference type="Pfam" id="PF14815">
    <property type="entry name" value="NUDIX_4"/>
    <property type="match status" value="1"/>
</dbReference>
<dbReference type="InterPro" id="IPR003561">
    <property type="entry name" value="Mutator_MutT"/>
</dbReference>
<evidence type="ECO:0000256" key="2">
    <source>
        <dbReference type="ARBA" id="ARBA00005582"/>
    </source>
</evidence>
<evidence type="ECO:0000256" key="15">
    <source>
        <dbReference type="ARBA" id="ARBA00041979"/>
    </source>
</evidence>
<dbReference type="EMBL" id="CP005974">
    <property type="protein sequence ID" value="AJR07441.1"/>
    <property type="molecule type" value="Genomic_DNA"/>
</dbReference>
<protein>
    <recommendedName>
        <fullName evidence="13">8-oxo-dGTP diphosphatase</fullName>
        <ecNumber evidence="12">3.6.1.55</ecNumber>
    </recommendedName>
    <alternativeName>
        <fullName evidence="16">7,8-dihydro-8-oxoguanine-triphosphatase</fullName>
    </alternativeName>
    <alternativeName>
        <fullName evidence="15">Mutator protein MutT</fullName>
    </alternativeName>
    <alternativeName>
        <fullName evidence="14">dGTP pyrophosphohydrolase</fullName>
    </alternativeName>
</protein>
<evidence type="ECO:0000256" key="10">
    <source>
        <dbReference type="ARBA" id="ARBA00035861"/>
    </source>
</evidence>
<dbReference type="CDD" id="cd03425">
    <property type="entry name" value="NUDIX_MutT_NudA_like"/>
    <property type="match status" value="1"/>
</dbReference>
<evidence type="ECO:0000259" key="19">
    <source>
        <dbReference type="PROSITE" id="PS51462"/>
    </source>
</evidence>
<dbReference type="Proteomes" id="UP000032303">
    <property type="component" value="Chromosome 2"/>
</dbReference>
<organism evidence="20 21">
    <name type="scientific">Photobacterium gaetbulicola Gung47</name>
    <dbReference type="NCBI Taxonomy" id="658445"/>
    <lineage>
        <taxon>Bacteria</taxon>
        <taxon>Pseudomonadati</taxon>
        <taxon>Pseudomonadota</taxon>
        <taxon>Gammaproteobacteria</taxon>
        <taxon>Vibrionales</taxon>
        <taxon>Vibrionaceae</taxon>
        <taxon>Photobacterium</taxon>
    </lineage>
</organism>
<feature type="binding site" evidence="18">
    <location>
        <position position="84"/>
    </location>
    <ligand>
        <name>Mg(2+)</name>
        <dbReference type="ChEBI" id="CHEBI:18420"/>
    </ligand>
</feature>
<comment type="similarity">
    <text evidence="2">Belongs to the Nudix hydrolase family.</text>
</comment>
<dbReference type="PATRIC" id="fig|658445.3.peg.2618"/>
<keyword evidence="3" id="KW-0515">Mutator protein</keyword>
<feature type="binding site" evidence="18">
    <location>
        <position position="64"/>
    </location>
    <ligand>
        <name>Mg(2+)</name>
        <dbReference type="ChEBI" id="CHEBI:18420"/>
    </ligand>
</feature>
<dbReference type="NCBIfam" id="NF008044">
    <property type="entry name" value="PRK10776.1"/>
    <property type="match status" value="1"/>
</dbReference>
<dbReference type="KEGG" id="pgb:H744_2c0710"/>
<dbReference type="GO" id="GO:0006260">
    <property type="term" value="P:DNA replication"/>
    <property type="evidence" value="ECO:0007669"/>
    <property type="project" value="UniProtKB-KW"/>
</dbReference>
<evidence type="ECO:0000256" key="11">
    <source>
        <dbReference type="ARBA" id="ARBA00036904"/>
    </source>
</evidence>
<dbReference type="InterPro" id="IPR029119">
    <property type="entry name" value="MutY_C"/>
</dbReference>
<dbReference type="PROSITE" id="PS51462">
    <property type="entry name" value="NUDIX"/>
    <property type="match status" value="1"/>
</dbReference>
<dbReference type="HOGENOM" id="CLU_037162_19_2_6"/>
<dbReference type="InterPro" id="IPR020476">
    <property type="entry name" value="Nudix_hydrolase"/>
</dbReference>
<feature type="binding site" evidence="17">
    <location>
        <begin position="61"/>
        <end position="64"/>
    </location>
    <ligand>
        <name>8-oxo-dGTP</name>
        <dbReference type="ChEBI" id="CHEBI:77896"/>
    </ligand>
</feature>
<dbReference type="PRINTS" id="PR00502">
    <property type="entry name" value="NUDIXFAMILY"/>
</dbReference>
<evidence type="ECO:0000256" key="7">
    <source>
        <dbReference type="ARBA" id="ARBA00022801"/>
    </source>
</evidence>
<dbReference type="FunFam" id="3.90.79.10:FF:000014">
    <property type="entry name" value="8-oxo-dGTP diphosphatase MutT"/>
    <property type="match status" value="1"/>
</dbReference>
<evidence type="ECO:0000313" key="21">
    <source>
        <dbReference type="Proteomes" id="UP000032303"/>
    </source>
</evidence>
<comment type="cofactor">
    <cofactor evidence="1 18">
        <name>Mg(2+)</name>
        <dbReference type="ChEBI" id="CHEBI:18420"/>
    </cofactor>
</comment>
<dbReference type="EC" id="3.6.1.55" evidence="12"/>
<keyword evidence="21" id="KW-1185">Reference proteome</keyword>
<dbReference type="InterPro" id="IPR015797">
    <property type="entry name" value="NUDIX_hydrolase-like_dom_sf"/>
</dbReference>
<evidence type="ECO:0000256" key="4">
    <source>
        <dbReference type="ARBA" id="ARBA00022705"/>
    </source>
</evidence>
<evidence type="ECO:0000256" key="1">
    <source>
        <dbReference type="ARBA" id="ARBA00001946"/>
    </source>
</evidence>
<evidence type="ECO:0000256" key="18">
    <source>
        <dbReference type="PIRSR" id="PIRSR603561-2"/>
    </source>
</evidence>
<reference evidence="20 21" key="1">
    <citation type="submission" date="2013-05" db="EMBL/GenBank/DDBJ databases">
        <title>Complete genome sequence of the lipase-producing bacterium Photobacterium gaetbulicola Gung47.</title>
        <authorList>
            <person name="Kim Y.-O."/>
        </authorList>
    </citation>
    <scope>NUCLEOTIDE SEQUENCE [LARGE SCALE GENOMIC DNA]</scope>
    <source>
        <strain evidence="20 21">Gung47</strain>
    </source>
</reference>
<keyword evidence="6" id="KW-0227">DNA damage</keyword>
<dbReference type="InterPro" id="IPR000086">
    <property type="entry name" value="NUDIX_hydrolase_dom"/>
</dbReference>
<keyword evidence="8 18" id="KW-0460">Magnesium</keyword>
<evidence type="ECO:0000256" key="13">
    <source>
        <dbReference type="ARBA" id="ARBA00040794"/>
    </source>
</evidence>
<keyword evidence="7" id="KW-0378">Hydrolase</keyword>
<dbReference type="GO" id="GO:0044716">
    <property type="term" value="F:8-oxo-GDP phosphatase activity"/>
    <property type="evidence" value="ECO:0007669"/>
    <property type="project" value="TreeGrafter"/>
</dbReference>
<dbReference type="PANTHER" id="PTHR47707:SF1">
    <property type="entry name" value="NUDIX HYDROLASE FAMILY PROTEIN"/>
    <property type="match status" value="1"/>
</dbReference>
<evidence type="ECO:0000256" key="12">
    <source>
        <dbReference type="ARBA" id="ARBA00038905"/>
    </source>
</evidence>
<feature type="binding site" evidence="17">
    <location>
        <position position="146"/>
    </location>
    <ligand>
        <name>8-oxo-dGTP</name>
        <dbReference type="ChEBI" id="CHEBI:77896"/>
    </ligand>
</feature>
<proteinExistence type="inferred from homology"/>
<evidence type="ECO:0000256" key="17">
    <source>
        <dbReference type="PIRSR" id="PIRSR603561-1"/>
    </source>
</evidence>
<dbReference type="GO" id="GO:0006281">
    <property type="term" value="P:DNA repair"/>
    <property type="evidence" value="ECO:0007669"/>
    <property type="project" value="UniProtKB-KW"/>
</dbReference>
<keyword evidence="4" id="KW-0235">DNA replication</keyword>
<dbReference type="GO" id="GO:0046872">
    <property type="term" value="F:metal ion binding"/>
    <property type="evidence" value="ECO:0007669"/>
    <property type="project" value="UniProtKB-KW"/>
</dbReference>
<dbReference type="SUPFAM" id="SSF55811">
    <property type="entry name" value="Nudix"/>
    <property type="match status" value="1"/>
</dbReference>
<dbReference type="InterPro" id="IPR020084">
    <property type="entry name" value="NUDIX_hydrolase_CS"/>
</dbReference>
<evidence type="ECO:0000256" key="3">
    <source>
        <dbReference type="ARBA" id="ARBA00022457"/>
    </source>
</evidence>
<gene>
    <name evidence="20" type="ORF">H744_2c0710</name>
</gene>
<dbReference type="InterPro" id="IPR047127">
    <property type="entry name" value="MutT-like"/>
</dbReference>
<evidence type="ECO:0000256" key="14">
    <source>
        <dbReference type="ARBA" id="ARBA00041592"/>
    </source>
</evidence>
<keyword evidence="9" id="KW-0234">DNA repair</keyword>
<dbReference type="PROSITE" id="PS00893">
    <property type="entry name" value="NUDIX_BOX"/>
    <property type="match status" value="1"/>
</dbReference>
<dbReference type="PANTHER" id="PTHR47707">
    <property type="entry name" value="8-OXO-DGTP DIPHOSPHATASE"/>
    <property type="match status" value="1"/>
</dbReference>
<sequence length="156" mass="17511">MPLPPGICLKKRSAQQTTTEKGTGLEKKQVWISAGIILNAEQDKVFITQRAAKAHKGGFWEFAGGKVEAGETAEQAVIRELQEEVGIQATELEHFIALEHNYPEKSLKFDFFLVRAFEGKAYGKEGQPSEWVRLEELTNYAFPEANEVVLEKLMSL</sequence>
<evidence type="ECO:0000256" key="9">
    <source>
        <dbReference type="ARBA" id="ARBA00023204"/>
    </source>
</evidence>
<keyword evidence="5 18" id="KW-0479">Metal-binding</keyword>